<name>A0A409YBG5_9AGAR</name>
<proteinExistence type="predicted"/>
<accession>A0A409YBG5</accession>
<feature type="compositionally biased region" description="Basic and acidic residues" evidence="1">
    <location>
        <begin position="9"/>
        <end position="18"/>
    </location>
</feature>
<evidence type="ECO:0000313" key="2">
    <source>
        <dbReference type="EMBL" id="PPR00348.1"/>
    </source>
</evidence>
<feature type="region of interest" description="Disordered" evidence="1">
    <location>
        <begin position="50"/>
        <end position="102"/>
    </location>
</feature>
<dbReference type="OrthoDB" id="5876637at2759"/>
<feature type="region of interest" description="Disordered" evidence="1">
    <location>
        <begin position="1"/>
        <end position="37"/>
    </location>
</feature>
<keyword evidence="3" id="KW-1185">Reference proteome</keyword>
<evidence type="ECO:0000256" key="1">
    <source>
        <dbReference type="SAM" id="MobiDB-lite"/>
    </source>
</evidence>
<dbReference type="InParanoid" id="A0A409YBG5"/>
<protein>
    <submittedName>
        <fullName evidence="2">Uncharacterized protein</fullName>
    </submittedName>
</protein>
<feature type="compositionally biased region" description="Basic and acidic residues" evidence="1">
    <location>
        <begin position="120"/>
        <end position="149"/>
    </location>
</feature>
<dbReference type="Proteomes" id="UP000284706">
    <property type="component" value="Unassembled WGS sequence"/>
</dbReference>
<dbReference type="EMBL" id="NHYE01001011">
    <property type="protein sequence ID" value="PPR00348.1"/>
    <property type="molecule type" value="Genomic_DNA"/>
</dbReference>
<feature type="compositionally biased region" description="Basic and acidic residues" evidence="1">
    <location>
        <begin position="50"/>
        <end position="79"/>
    </location>
</feature>
<dbReference type="STRING" id="231916.A0A409YBG5"/>
<reference evidence="2 3" key="1">
    <citation type="journal article" date="2018" name="Evol. Lett.">
        <title>Horizontal gene cluster transfer increased hallucinogenic mushroom diversity.</title>
        <authorList>
            <person name="Reynolds H.T."/>
            <person name="Vijayakumar V."/>
            <person name="Gluck-Thaler E."/>
            <person name="Korotkin H.B."/>
            <person name="Matheny P.B."/>
            <person name="Slot J.C."/>
        </authorList>
    </citation>
    <scope>NUCLEOTIDE SEQUENCE [LARGE SCALE GENOMIC DNA]</scope>
    <source>
        <strain evidence="2 3">SRW20</strain>
    </source>
</reference>
<feature type="region of interest" description="Disordered" evidence="1">
    <location>
        <begin position="117"/>
        <end position="197"/>
    </location>
</feature>
<organism evidence="2 3">
    <name type="scientific">Gymnopilus dilepis</name>
    <dbReference type="NCBI Taxonomy" id="231916"/>
    <lineage>
        <taxon>Eukaryota</taxon>
        <taxon>Fungi</taxon>
        <taxon>Dikarya</taxon>
        <taxon>Basidiomycota</taxon>
        <taxon>Agaricomycotina</taxon>
        <taxon>Agaricomycetes</taxon>
        <taxon>Agaricomycetidae</taxon>
        <taxon>Agaricales</taxon>
        <taxon>Agaricineae</taxon>
        <taxon>Hymenogastraceae</taxon>
        <taxon>Gymnopilus</taxon>
    </lineage>
</organism>
<gene>
    <name evidence="2" type="ORF">CVT26_009718</name>
</gene>
<comment type="caution">
    <text evidence="2">The sequence shown here is derived from an EMBL/GenBank/DDBJ whole genome shotgun (WGS) entry which is preliminary data.</text>
</comment>
<sequence length="247" mass="27805">MPHKKAKRSVRDKQRLESGSDLAPGKESLSNEAIPKSAARVLNAFAIREEWKSKKRKHEDSDEKRQGKRQKTSEGRDKSASLTIRPGESMQHFNKRVESDWRPLVKSAVEISRAVARNVAKAERGAKQDKRTKGKVKPAEEVETTERHQRSPSPPPQEAKFSTRPKEFATASTSAPKRLNDIAQAPPELKRLPRGASPAIAKREGVLSMSQKVLMEQEREKAIARYRQLKASRRLTSNVEIKDGDDS</sequence>
<dbReference type="AlphaFoldDB" id="A0A409YBG5"/>
<evidence type="ECO:0000313" key="3">
    <source>
        <dbReference type="Proteomes" id="UP000284706"/>
    </source>
</evidence>